<evidence type="ECO:0000313" key="2">
    <source>
        <dbReference type="EMBL" id="KAK9937725.1"/>
    </source>
</evidence>
<dbReference type="GO" id="GO:0001709">
    <property type="term" value="P:cell fate determination"/>
    <property type="evidence" value="ECO:0007669"/>
    <property type="project" value="TreeGrafter"/>
</dbReference>
<keyword evidence="1" id="KW-0732">Signal</keyword>
<dbReference type="PANTHER" id="PTHR33184">
    <property type="entry name" value="PROTEIN TAPETUM DETERMINANT 1-LIKE-RELATED"/>
    <property type="match status" value="1"/>
</dbReference>
<accession>A0AAW1XP92</accession>
<dbReference type="Proteomes" id="UP001457282">
    <property type="component" value="Unassembled WGS sequence"/>
</dbReference>
<dbReference type="EMBL" id="JBEDUW010000003">
    <property type="protein sequence ID" value="KAK9937725.1"/>
    <property type="molecule type" value="Genomic_DNA"/>
</dbReference>
<dbReference type="InterPro" id="IPR040361">
    <property type="entry name" value="TPD1"/>
</dbReference>
<organism evidence="2 3">
    <name type="scientific">Rubus argutus</name>
    <name type="common">Southern blackberry</name>
    <dbReference type="NCBI Taxonomy" id="59490"/>
    <lineage>
        <taxon>Eukaryota</taxon>
        <taxon>Viridiplantae</taxon>
        <taxon>Streptophyta</taxon>
        <taxon>Embryophyta</taxon>
        <taxon>Tracheophyta</taxon>
        <taxon>Spermatophyta</taxon>
        <taxon>Magnoliopsida</taxon>
        <taxon>eudicotyledons</taxon>
        <taxon>Gunneridae</taxon>
        <taxon>Pentapetalae</taxon>
        <taxon>rosids</taxon>
        <taxon>fabids</taxon>
        <taxon>Rosales</taxon>
        <taxon>Rosaceae</taxon>
        <taxon>Rosoideae</taxon>
        <taxon>Rosoideae incertae sedis</taxon>
        <taxon>Rubus</taxon>
    </lineage>
</organism>
<dbReference type="Pfam" id="PF24068">
    <property type="entry name" value="TPD1_C"/>
    <property type="match status" value="1"/>
</dbReference>
<dbReference type="AlphaFoldDB" id="A0AAW1XP92"/>
<proteinExistence type="predicted"/>
<reference evidence="2 3" key="1">
    <citation type="journal article" date="2023" name="G3 (Bethesda)">
        <title>A chromosome-length genome assembly and annotation of blackberry (Rubus argutus, cv. 'Hillquist').</title>
        <authorList>
            <person name="Bruna T."/>
            <person name="Aryal R."/>
            <person name="Dudchenko O."/>
            <person name="Sargent D.J."/>
            <person name="Mead D."/>
            <person name="Buti M."/>
            <person name="Cavallini A."/>
            <person name="Hytonen T."/>
            <person name="Andres J."/>
            <person name="Pham M."/>
            <person name="Weisz D."/>
            <person name="Mascagni F."/>
            <person name="Usai G."/>
            <person name="Natali L."/>
            <person name="Bassil N."/>
            <person name="Fernandez G.E."/>
            <person name="Lomsadze A."/>
            <person name="Armour M."/>
            <person name="Olukolu B."/>
            <person name="Poorten T."/>
            <person name="Britton C."/>
            <person name="Davik J."/>
            <person name="Ashrafi H."/>
            <person name="Aiden E.L."/>
            <person name="Borodovsky M."/>
            <person name="Worthington M."/>
        </authorList>
    </citation>
    <scope>NUCLEOTIDE SEQUENCE [LARGE SCALE GENOMIC DNA]</scope>
    <source>
        <strain evidence="2">PI 553951</strain>
    </source>
</reference>
<comment type="caution">
    <text evidence="2">The sequence shown here is derived from an EMBL/GenBank/DDBJ whole genome shotgun (WGS) entry which is preliminary data.</text>
</comment>
<evidence type="ECO:0000256" key="1">
    <source>
        <dbReference type="ARBA" id="ARBA00022729"/>
    </source>
</evidence>
<name>A0AAW1XP92_RUBAR</name>
<dbReference type="PANTHER" id="PTHR33184:SF67">
    <property type="entry name" value="PROTEIN TAPETUM DETERMINANT 1"/>
    <property type="match status" value="1"/>
</dbReference>
<protein>
    <submittedName>
        <fullName evidence="2">Uncharacterized protein</fullName>
    </submittedName>
</protein>
<sequence>MEPNAIRVVSSEANCRKDDIEVIQVPTEKLPSGCQVFSVQILNECSGGSECNIGSIHLSCGSFHSELMINPRMFRLLGNNDCLVNDGKPIASGKAVSFSYASTTQFPLSVSSMAC</sequence>
<gene>
    <name evidence="2" type="ORF">M0R45_014497</name>
</gene>
<keyword evidence="3" id="KW-1185">Reference proteome</keyword>
<evidence type="ECO:0000313" key="3">
    <source>
        <dbReference type="Proteomes" id="UP001457282"/>
    </source>
</evidence>